<feature type="compositionally biased region" description="Basic and acidic residues" evidence="1">
    <location>
        <begin position="75"/>
        <end position="90"/>
    </location>
</feature>
<evidence type="ECO:0000256" key="1">
    <source>
        <dbReference type="SAM" id="MobiDB-lite"/>
    </source>
</evidence>
<evidence type="ECO:0000313" key="2">
    <source>
        <dbReference type="EMBL" id="KAF3596923.1"/>
    </source>
</evidence>
<keyword evidence="3" id="KW-1185">Reference proteome</keyword>
<accession>A0ABQ7EI90</accession>
<evidence type="ECO:0000313" key="3">
    <source>
        <dbReference type="Proteomes" id="UP000266723"/>
    </source>
</evidence>
<dbReference type="Proteomes" id="UP000266723">
    <property type="component" value="Unassembled WGS sequence"/>
</dbReference>
<protein>
    <recommendedName>
        <fullName evidence="4">IBB domain-containing protein</fullName>
    </recommendedName>
</protein>
<feature type="region of interest" description="Disordered" evidence="1">
    <location>
        <begin position="52"/>
        <end position="90"/>
    </location>
</feature>
<comment type="caution">
    <text evidence="2">The sequence shown here is derived from an EMBL/GenBank/DDBJ whole genome shotgun (WGS) entry which is preliminary data.</text>
</comment>
<name>A0ABQ7EI90_BRACR</name>
<dbReference type="EMBL" id="QGKV02000299">
    <property type="protein sequence ID" value="KAF3596923.1"/>
    <property type="molecule type" value="Genomic_DNA"/>
</dbReference>
<gene>
    <name evidence="2" type="ORF">DY000_02025504</name>
</gene>
<reference evidence="2 3" key="1">
    <citation type="journal article" date="2020" name="BMC Genomics">
        <title>Intraspecific diversification of the crop wild relative Brassica cretica Lam. using demographic model selection.</title>
        <authorList>
            <person name="Kioukis A."/>
            <person name="Michalopoulou V.A."/>
            <person name="Briers L."/>
            <person name="Pirintsos S."/>
            <person name="Studholme D.J."/>
            <person name="Pavlidis P."/>
            <person name="Sarris P.F."/>
        </authorList>
    </citation>
    <scope>NUCLEOTIDE SEQUENCE [LARGE SCALE GENOMIC DNA]</scope>
    <source>
        <strain evidence="3">cv. PFS-1207/04</strain>
    </source>
</reference>
<organism evidence="2 3">
    <name type="scientific">Brassica cretica</name>
    <name type="common">Mustard</name>
    <dbReference type="NCBI Taxonomy" id="69181"/>
    <lineage>
        <taxon>Eukaryota</taxon>
        <taxon>Viridiplantae</taxon>
        <taxon>Streptophyta</taxon>
        <taxon>Embryophyta</taxon>
        <taxon>Tracheophyta</taxon>
        <taxon>Spermatophyta</taxon>
        <taxon>Magnoliopsida</taxon>
        <taxon>eudicotyledons</taxon>
        <taxon>Gunneridae</taxon>
        <taxon>Pentapetalae</taxon>
        <taxon>rosids</taxon>
        <taxon>malvids</taxon>
        <taxon>Brassicales</taxon>
        <taxon>Brassicaceae</taxon>
        <taxon>Brassiceae</taxon>
        <taxon>Brassica</taxon>
    </lineage>
</organism>
<proteinExistence type="predicted"/>
<evidence type="ECO:0008006" key="4">
    <source>
        <dbReference type="Google" id="ProtNLM"/>
    </source>
</evidence>
<sequence length="90" mass="10939">MSVNSDERNCEIVVPRRMSRRRSRREKEKADNECSDGVFFLDLKREQRTNDDFTERTVAKSIPEQMSMRRRRREKEKADDRGEKDLIFDR</sequence>